<dbReference type="SUPFAM" id="SSF48498">
    <property type="entry name" value="Tetracyclin repressor-like, C-terminal domain"/>
    <property type="match status" value="1"/>
</dbReference>
<dbReference type="Gene3D" id="1.10.10.60">
    <property type="entry name" value="Homeodomain-like"/>
    <property type="match status" value="1"/>
</dbReference>
<dbReference type="PROSITE" id="PS50977">
    <property type="entry name" value="HTH_TETR_2"/>
    <property type="match status" value="1"/>
</dbReference>
<feature type="compositionally biased region" description="Basic residues" evidence="3">
    <location>
        <begin position="1"/>
        <end position="13"/>
    </location>
</feature>
<dbReference type="SUPFAM" id="SSF46689">
    <property type="entry name" value="Homeodomain-like"/>
    <property type="match status" value="1"/>
</dbReference>
<dbReference type="RefSeq" id="WP_324275955.1">
    <property type="nucleotide sequence ID" value="NZ_CP141261.1"/>
</dbReference>
<reference evidence="5 6" key="1">
    <citation type="submission" date="2023-12" db="EMBL/GenBank/DDBJ databases">
        <title>Blastococcus brunescens sp. nov., an actonobacterium isolated from sandstone collected in sahara desert.</title>
        <authorList>
            <person name="Gtari M."/>
            <person name="Ghodhbane F."/>
        </authorList>
    </citation>
    <scope>NUCLEOTIDE SEQUENCE [LARGE SCALE GENOMIC DNA]</scope>
    <source>
        <strain evidence="5 6">BMG 8361</strain>
    </source>
</reference>
<dbReference type="InterPro" id="IPR036271">
    <property type="entry name" value="Tet_transcr_reg_TetR-rel_C_sf"/>
</dbReference>
<keyword evidence="6" id="KW-1185">Reference proteome</keyword>
<dbReference type="PANTHER" id="PTHR30055">
    <property type="entry name" value="HTH-TYPE TRANSCRIPTIONAL REGULATOR RUTR"/>
    <property type="match status" value="1"/>
</dbReference>
<accession>A0ABZ1B6I8</accession>
<evidence type="ECO:0000256" key="2">
    <source>
        <dbReference type="PROSITE-ProRule" id="PRU00335"/>
    </source>
</evidence>
<evidence type="ECO:0000259" key="4">
    <source>
        <dbReference type="PROSITE" id="PS50977"/>
    </source>
</evidence>
<feature type="DNA-binding region" description="H-T-H motif" evidence="2">
    <location>
        <begin position="67"/>
        <end position="86"/>
    </location>
</feature>
<evidence type="ECO:0000313" key="6">
    <source>
        <dbReference type="Proteomes" id="UP001324287"/>
    </source>
</evidence>
<evidence type="ECO:0000313" key="5">
    <source>
        <dbReference type="EMBL" id="WRL64630.1"/>
    </source>
</evidence>
<name>A0ABZ1B6I8_9ACTN</name>
<dbReference type="InterPro" id="IPR009057">
    <property type="entry name" value="Homeodomain-like_sf"/>
</dbReference>
<dbReference type="EMBL" id="CP141261">
    <property type="protein sequence ID" value="WRL64630.1"/>
    <property type="molecule type" value="Genomic_DNA"/>
</dbReference>
<dbReference type="Gene3D" id="1.10.357.10">
    <property type="entry name" value="Tetracycline Repressor, domain 2"/>
    <property type="match status" value="1"/>
</dbReference>
<dbReference type="InterPro" id="IPR050109">
    <property type="entry name" value="HTH-type_TetR-like_transc_reg"/>
</dbReference>
<dbReference type="Proteomes" id="UP001324287">
    <property type="component" value="Chromosome"/>
</dbReference>
<dbReference type="PRINTS" id="PR00455">
    <property type="entry name" value="HTHTETR"/>
</dbReference>
<sequence length="233" mass="24958">MGGRRDRGRRRPARPGARGGDAAEEDQLSTPEPARRSGRRPGNPDTRDAVLAAARQAFAERGFDGATIRGIASAAGVDPALVHHYFGSKDKLFLAAIEAPANPADLLPEVLAGGRDDLGRNVVRLLLRVWDGPMQPAALALVRSAITNDWSAKLLREFLVTQVLRRVVGTLDMPAGERELRGSLAASQLIGLVVGRYVLKLEPLVSATPDWLAATIGPTVQRYLTGPIELPGR</sequence>
<evidence type="ECO:0000256" key="3">
    <source>
        <dbReference type="SAM" id="MobiDB-lite"/>
    </source>
</evidence>
<feature type="region of interest" description="Disordered" evidence="3">
    <location>
        <begin position="1"/>
        <end position="47"/>
    </location>
</feature>
<proteinExistence type="predicted"/>
<evidence type="ECO:0000256" key="1">
    <source>
        <dbReference type="ARBA" id="ARBA00023125"/>
    </source>
</evidence>
<dbReference type="InterPro" id="IPR041678">
    <property type="entry name" value="TetR_C_16"/>
</dbReference>
<protein>
    <submittedName>
        <fullName evidence="5">TetR family transcriptional regulator</fullName>
    </submittedName>
</protein>
<dbReference type="Pfam" id="PF17920">
    <property type="entry name" value="TetR_C_16"/>
    <property type="match status" value="1"/>
</dbReference>
<dbReference type="InterPro" id="IPR001647">
    <property type="entry name" value="HTH_TetR"/>
</dbReference>
<gene>
    <name evidence="5" type="ORF">U6N30_02200</name>
</gene>
<feature type="domain" description="HTH tetR-type" evidence="4">
    <location>
        <begin position="44"/>
        <end position="104"/>
    </location>
</feature>
<keyword evidence="1 2" id="KW-0238">DNA-binding</keyword>
<dbReference type="PANTHER" id="PTHR30055:SF235">
    <property type="entry name" value="TRANSCRIPTIONAL REGULATORY PROTEIN"/>
    <property type="match status" value="1"/>
</dbReference>
<organism evidence="5 6">
    <name type="scientific">Blastococcus brunescens</name>
    <dbReference type="NCBI Taxonomy" id="1564165"/>
    <lineage>
        <taxon>Bacteria</taxon>
        <taxon>Bacillati</taxon>
        <taxon>Actinomycetota</taxon>
        <taxon>Actinomycetes</taxon>
        <taxon>Geodermatophilales</taxon>
        <taxon>Geodermatophilaceae</taxon>
        <taxon>Blastococcus</taxon>
    </lineage>
</organism>
<dbReference type="Pfam" id="PF00440">
    <property type="entry name" value="TetR_N"/>
    <property type="match status" value="1"/>
</dbReference>